<name>A0A7M7MZK1_STRPU</name>
<protein>
    <recommendedName>
        <fullName evidence="5">Rho GTPase</fullName>
    </recommendedName>
</protein>
<dbReference type="Pfam" id="PF00071">
    <property type="entry name" value="Ras"/>
    <property type="match status" value="1"/>
</dbReference>
<reference evidence="3" key="2">
    <citation type="submission" date="2021-01" db="UniProtKB">
        <authorList>
            <consortium name="EnsemblMetazoa"/>
        </authorList>
    </citation>
    <scope>IDENTIFICATION</scope>
</reference>
<dbReference type="EnsemblMetazoa" id="XM_030972657">
    <property type="protein sequence ID" value="XP_030828517"/>
    <property type="gene ID" value="LOC115919274"/>
</dbReference>
<dbReference type="FunFam" id="3.40.50.300:FF:005033">
    <property type="entry name" value="Uncharacterized protein"/>
    <property type="match status" value="1"/>
</dbReference>
<reference evidence="4" key="1">
    <citation type="submission" date="2015-02" db="EMBL/GenBank/DDBJ databases">
        <title>Genome sequencing for Strongylocentrotus purpuratus.</title>
        <authorList>
            <person name="Murali S."/>
            <person name="Liu Y."/>
            <person name="Vee V."/>
            <person name="English A."/>
            <person name="Wang M."/>
            <person name="Skinner E."/>
            <person name="Han Y."/>
            <person name="Muzny D.M."/>
            <person name="Worley K.C."/>
            <person name="Gibbs R.A."/>
        </authorList>
    </citation>
    <scope>NUCLEOTIDE SEQUENCE</scope>
</reference>
<evidence type="ECO:0000256" key="1">
    <source>
        <dbReference type="ARBA" id="ARBA00022741"/>
    </source>
</evidence>
<dbReference type="GO" id="GO:0003924">
    <property type="term" value="F:GTPase activity"/>
    <property type="evidence" value="ECO:0000318"/>
    <property type="project" value="GO_Central"/>
</dbReference>
<proteinExistence type="predicted"/>
<sequence>MAISTIRTDVSIVGSQCGKTSLQSAFVKGRFDPRDFNISRAEIEGTSCIEVNGQKIELGIWDTPSQELYGRLRTDFAYPKTDVVVLCFSFDKPNSFEDISKKWIPEVKKYLPKAPIILVGNKKDLQSDKDTIQELLKENQEPVKTEDAQALAEKIGAISYLECSAKENKGIREVFEALALAGIKQDEKKKSSKCTIF</sequence>
<dbReference type="InParanoid" id="A0A7M7MZK1"/>
<dbReference type="Gene3D" id="3.40.50.300">
    <property type="entry name" value="P-loop containing nucleotide triphosphate hydrolases"/>
    <property type="match status" value="1"/>
</dbReference>
<dbReference type="InterPro" id="IPR001806">
    <property type="entry name" value="Small_GTPase"/>
</dbReference>
<dbReference type="GO" id="GO:0005525">
    <property type="term" value="F:GTP binding"/>
    <property type="evidence" value="ECO:0000318"/>
    <property type="project" value="GO_Central"/>
</dbReference>
<dbReference type="SUPFAM" id="SSF52540">
    <property type="entry name" value="P-loop containing nucleoside triphosphate hydrolases"/>
    <property type="match status" value="1"/>
</dbReference>
<dbReference type="RefSeq" id="XP_030828516.1">
    <property type="nucleotide sequence ID" value="XM_030972656.1"/>
</dbReference>
<dbReference type="GO" id="GO:0032956">
    <property type="term" value="P:regulation of actin cytoskeleton organization"/>
    <property type="evidence" value="ECO:0000318"/>
    <property type="project" value="GO_Central"/>
</dbReference>
<evidence type="ECO:0000256" key="2">
    <source>
        <dbReference type="ARBA" id="ARBA00023134"/>
    </source>
</evidence>
<dbReference type="OrthoDB" id="8830751at2759"/>
<dbReference type="PROSITE" id="PS51420">
    <property type="entry name" value="RHO"/>
    <property type="match status" value="1"/>
</dbReference>
<evidence type="ECO:0008006" key="5">
    <source>
        <dbReference type="Google" id="ProtNLM"/>
    </source>
</evidence>
<accession>A0A7M7MZK1</accession>
<dbReference type="NCBIfam" id="TIGR00231">
    <property type="entry name" value="small_GTP"/>
    <property type="match status" value="1"/>
</dbReference>
<dbReference type="SMART" id="SM00173">
    <property type="entry name" value="RAS"/>
    <property type="match status" value="1"/>
</dbReference>
<dbReference type="Proteomes" id="UP000007110">
    <property type="component" value="Unassembled WGS sequence"/>
</dbReference>
<dbReference type="GO" id="GO:0007015">
    <property type="term" value="P:actin filament organization"/>
    <property type="evidence" value="ECO:0000318"/>
    <property type="project" value="GO_Central"/>
</dbReference>
<dbReference type="PANTHER" id="PTHR24072">
    <property type="entry name" value="RHO FAMILY GTPASE"/>
    <property type="match status" value="1"/>
</dbReference>
<dbReference type="PRINTS" id="PR00449">
    <property type="entry name" value="RASTRNSFRMNG"/>
</dbReference>
<dbReference type="SMART" id="SM00175">
    <property type="entry name" value="RAB"/>
    <property type="match status" value="1"/>
</dbReference>
<dbReference type="InterPro" id="IPR003578">
    <property type="entry name" value="Small_GTPase_Rho"/>
</dbReference>
<keyword evidence="2" id="KW-0342">GTP-binding</keyword>
<dbReference type="InterPro" id="IPR027417">
    <property type="entry name" value="P-loop_NTPase"/>
</dbReference>
<dbReference type="GO" id="GO:0016477">
    <property type="term" value="P:cell migration"/>
    <property type="evidence" value="ECO:0000318"/>
    <property type="project" value="GO_Central"/>
</dbReference>
<evidence type="ECO:0000313" key="4">
    <source>
        <dbReference type="Proteomes" id="UP000007110"/>
    </source>
</evidence>
<evidence type="ECO:0000313" key="3">
    <source>
        <dbReference type="EnsemblMetazoa" id="XP_030828517"/>
    </source>
</evidence>
<dbReference type="GeneID" id="115919274"/>
<dbReference type="GO" id="GO:0005886">
    <property type="term" value="C:plasma membrane"/>
    <property type="evidence" value="ECO:0000318"/>
    <property type="project" value="GO_Central"/>
</dbReference>
<dbReference type="InterPro" id="IPR005225">
    <property type="entry name" value="Small_GTP-bd"/>
</dbReference>
<dbReference type="PROSITE" id="PS51421">
    <property type="entry name" value="RAS"/>
    <property type="match status" value="1"/>
</dbReference>
<dbReference type="KEGG" id="spu:115919274"/>
<dbReference type="GO" id="GO:0005829">
    <property type="term" value="C:cytosol"/>
    <property type="evidence" value="ECO:0000318"/>
    <property type="project" value="GO_Central"/>
</dbReference>
<organism evidence="3 4">
    <name type="scientific">Strongylocentrotus purpuratus</name>
    <name type="common">Purple sea urchin</name>
    <dbReference type="NCBI Taxonomy" id="7668"/>
    <lineage>
        <taxon>Eukaryota</taxon>
        <taxon>Metazoa</taxon>
        <taxon>Echinodermata</taxon>
        <taxon>Eleutherozoa</taxon>
        <taxon>Echinozoa</taxon>
        <taxon>Echinoidea</taxon>
        <taxon>Euechinoidea</taxon>
        <taxon>Echinacea</taxon>
        <taxon>Camarodonta</taxon>
        <taxon>Echinidea</taxon>
        <taxon>Strongylocentrotidae</taxon>
        <taxon>Strongylocentrotus</taxon>
    </lineage>
</organism>
<dbReference type="GO" id="GO:0007264">
    <property type="term" value="P:small GTPase-mediated signal transduction"/>
    <property type="evidence" value="ECO:0007669"/>
    <property type="project" value="InterPro"/>
</dbReference>
<dbReference type="EnsemblMetazoa" id="XM_030972656">
    <property type="protein sequence ID" value="XP_030828516"/>
    <property type="gene ID" value="LOC115919274"/>
</dbReference>
<keyword evidence="1" id="KW-0547">Nucleotide-binding</keyword>
<dbReference type="GO" id="GO:0019901">
    <property type="term" value="F:protein kinase binding"/>
    <property type="evidence" value="ECO:0000318"/>
    <property type="project" value="GO_Central"/>
</dbReference>
<dbReference type="PROSITE" id="PS51419">
    <property type="entry name" value="RAB"/>
    <property type="match status" value="1"/>
</dbReference>
<dbReference type="AlphaFoldDB" id="A0A7M7MZK1"/>
<dbReference type="RefSeq" id="XP_030828517.1">
    <property type="nucleotide sequence ID" value="XM_030972657.1"/>
</dbReference>
<dbReference type="SMART" id="SM00174">
    <property type="entry name" value="RHO"/>
    <property type="match status" value="1"/>
</dbReference>
<dbReference type="GO" id="GO:0007165">
    <property type="term" value="P:signal transduction"/>
    <property type="evidence" value="ECO:0000318"/>
    <property type="project" value="GO_Central"/>
</dbReference>
<keyword evidence="4" id="KW-1185">Reference proteome</keyword>
<dbReference type="CDD" id="cd00157">
    <property type="entry name" value="Rho"/>
    <property type="match status" value="1"/>
</dbReference>